<evidence type="ECO:0000313" key="2">
    <source>
        <dbReference type="EMBL" id="KAF3431525.1"/>
    </source>
</evidence>
<keyword evidence="3" id="KW-1185">Reference proteome</keyword>
<dbReference type="AlphaFoldDB" id="A0A8K0DIH1"/>
<keyword evidence="1" id="KW-0472">Membrane</keyword>
<comment type="caution">
    <text evidence="2">The sequence shown here is derived from an EMBL/GenBank/DDBJ whole genome shotgun (WGS) entry which is preliminary data.</text>
</comment>
<dbReference type="Proteomes" id="UP000796880">
    <property type="component" value="Unassembled WGS sequence"/>
</dbReference>
<name>A0A8K0DIH1_9ROSA</name>
<keyword evidence="1" id="KW-1133">Transmembrane helix</keyword>
<feature type="transmembrane region" description="Helical" evidence="1">
    <location>
        <begin position="222"/>
        <end position="240"/>
    </location>
</feature>
<evidence type="ECO:0000313" key="3">
    <source>
        <dbReference type="Proteomes" id="UP000796880"/>
    </source>
</evidence>
<reference evidence="2" key="1">
    <citation type="submission" date="2020-03" db="EMBL/GenBank/DDBJ databases">
        <title>A high-quality chromosome-level genome assembly of a woody plant with both climbing and erect habits, Rhamnella rubrinervis.</title>
        <authorList>
            <person name="Lu Z."/>
            <person name="Yang Y."/>
            <person name="Zhu X."/>
            <person name="Sun Y."/>
        </authorList>
    </citation>
    <scope>NUCLEOTIDE SEQUENCE</scope>
    <source>
        <strain evidence="2">BYM</strain>
        <tissue evidence="2">Leaf</tissue>
    </source>
</reference>
<feature type="transmembrane region" description="Helical" evidence="1">
    <location>
        <begin position="173"/>
        <end position="201"/>
    </location>
</feature>
<protein>
    <recommendedName>
        <fullName evidence="4">Transmembrane protein</fullName>
    </recommendedName>
</protein>
<evidence type="ECO:0000256" key="1">
    <source>
        <dbReference type="SAM" id="Phobius"/>
    </source>
</evidence>
<dbReference type="EMBL" id="VOIH02000012">
    <property type="protein sequence ID" value="KAF3431525.1"/>
    <property type="molecule type" value="Genomic_DNA"/>
</dbReference>
<dbReference type="OrthoDB" id="1934322at2759"/>
<feature type="transmembrane region" description="Helical" evidence="1">
    <location>
        <begin position="124"/>
        <end position="153"/>
    </location>
</feature>
<sequence length="327" mass="37028">MDFCTIVSETKRIINAHSRHFLALSVLFLLPLSFSFVVLPTLQDLLIDSFPNNSKIFVARTDFASQLDEPIISSKTLWLVSAYSLFTFFFSLCAVGSITYSVFHGFYGRPVKLISAIKSTFFSFFPLLGTVIVVDMITFAITILFLIILFLVIRGVELLGFETEFSSPYFLGLFLVLAIVLIVVLLYLQVIWNLSFVVVVVESKWGLQSLRRSASLIKGMKRVAVSLQLIFVIFAAIFLLASYSTVRLVDVSDGWKRWEFVLQIVGTSSFLMMVLLYNLASNTVLYMYCKAIHGELAFEIAEEFAREYVCFPFDDEKVPHLVSVVYA</sequence>
<proteinExistence type="predicted"/>
<dbReference type="PANTHER" id="PTHR33133">
    <property type="entry name" value="OS08G0107100 PROTEIN-RELATED"/>
    <property type="match status" value="1"/>
</dbReference>
<keyword evidence="1" id="KW-0812">Transmembrane</keyword>
<organism evidence="2 3">
    <name type="scientific">Rhamnella rubrinervis</name>
    <dbReference type="NCBI Taxonomy" id="2594499"/>
    <lineage>
        <taxon>Eukaryota</taxon>
        <taxon>Viridiplantae</taxon>
        <taxon>Streptophyta</taxon>
        <taxon>Embryophyta</taxon>
        <taxon>Tracheophyta</taxon>
        <taxon>Spermatophyta</taxon>
        <taxon>Magnoliopsida</taxon>
        <taxon>eudicotyledons</taxon>
        <taxon>Gunneridae</taxon>
        <taxon>Pentapetalae</taxon>
        <taxon>rosids</taxon>
        <taxon>fabids</taxon>
        <taxon>Rosales</taxon>
        <taxon>Rhamnaceae</taxon>
        <taxon>rhamnoid group</taxon>
        <taxon>Rhamneae</taxon>
        <taxon>Rhamnella</taxon>
    </lineage>
</organism>
<accession>A0A8K0DIH1</accession>
<feature type="transmembrane region" description="Helical" evidence="1">
    <location>
        <begin position="21"/>
        <end position="42"/>
    </location>
</feature>
<evidence type="ECO:0008006" key="4">
    <source>
        <dbReference type="Google" id="ProtNLM"/>
    </source>
</evidence>
<feature type="transmembrane region" description="Helical" evidence="1">
    <location>
        <begin position="260"/>
        <end position="280"/>
    </location>
</feature>
<dbReference type="PANTHER" id="PTHR33133:SF7">
    <property type="entry name" value="F26K24.10 PROTEIN-RELATED"/>
    <property type="match status" value="1"/>
</dbReference>
<feature type="transmembrane region" description="Helical" evidence="1">
    <location>
        <begin position="77"/>
        <end position="103"/>
    </location>
</feature>
<gene>
    <name evidence="2" type="ORF">FNV43_RR26256</name>
</gene>